<reference evidence="5" key="1">
    <citation type="submission" date="2021-05" db="EMBL/GenBank/DDBJ databases">
        <authorList>
            <person name="Alioto T."/>
            <person name="Alioto T."/>
            <person name="Gomez Garrido J."/>
        </authorList>
    </citation>
    <scope>NUCLEOTIDE SEQUENCE</scope>
</reference>
<dbReference type="Pfam" id="PF02926">
    <property type="entry name" value="THUMP"/>
    <property type="match status" value="1"/>
</dbReference>
<dbReference type="PROSITE" id="PS51165">
    <property type="entry name" value="THUMP"/>
    <property type="match status" value="1"/>
</dbReference>
<name>A0A8D8G385_CULPI</name>
<dbReference type="SMART" id="SM00981">
    <property type="entry name" value="THUMP"/>
    <property type="match status" value="1"/>
</dbReference>
<dbReference type="AlphaFoldDB" id="A0A8D8G385"/>
<dbReference type="FunFam" id="3.30.2300.10:FF:000001">
    <property type="entry name" value="THUMP domain-containing protein 1"/>
    <property type="match status" value="1"/>
</dbReference>
<dbReference type="GO" id="GO:0003723">
    <property type="term" value="F:RNA binding"/>
    <property type="evidence" value="ECO:0007669"/>
    <property type="project" value="UniProtKB-UniRule"/>
</dbReference>
<feature type="compositionally biased region" description="Basic and acidic residues" evidence="3">
    <location>
        <begin position="274"/>
        <end position="290"/>
    </location>
</feature>
<feature type="compositionally biased region" description="Acidic residues" evidence="3">
    <location>
        <begin position="90"/>
        <end position="99"/>
    </location>
</feature>
<feature type="compositionally biased region" description="Basic and acidic residues" evidence="3">
    <location>
        <begin position="337"/>
        <end position="348"/>
    </location>
</feature>
<feature type="region of interest" description="Disordered" evidence="3">
    <location>
        <begin position="1"/>
        <end position="23"/>
    </location>
</feature>
<comment type="similarity">
    <text evidence="1">Belongs to the THUMPD1 family.</text>
</comment>
<feature type="compositionally biased region" description="Basic and acidic residues" evidence="3">
    <location>
        <begin position="298"/>
        <end position="322"/>
    </location>
</feature>
<evidence type="ECO:0000256" key="1">
    <source>
        <dbReference type="ARBA" id="ARBA00060731"/>
    </source>
</evidence>
<feature type="region of interest" description="Disordered" evidence="3">
    <location>
        <begin position="274"/>
        <end position="348"/>
    </location>
</feature>
<keyword evidence="2" id="KW-0694">RNA-binding</keyword>
<protein>
    <submittedName>
        <fullName evidence="5">THUMP domain-containing protein 1 homolog</fullName>
    </submittedName>
</protein>
<dbReference type="SUPFAM" id="SSF143437">
    <property type="entry name" value="THUMP domain-like"/>
    <property type="match status" value="1"/>
</dbReference>
<evidence type="ECO:0000259" key="4">
    <source>
        <dbReference type="PROSITE" id="PS51165"/>
    </source>
</evidence>
<dbReference type="InterPro" id="IPR004114">
    <property type="entry name" value="THUMP_dom"/>
</dbReference>
<dbReference type="CDD" id="cd11717">
    <property type="entry name" value="THUMP_THUMPD1_like"/>
    <property type="match status" value="1"/>
</dbReference>
<feature type="domain" description="THUMP" evidence="4">
    <location>
        <begin position="150"/>
        <end position="256"/>
    </location>
</feature>
<evidence type="ECO:0000256" key="2">
    <source>
        <dbReference type="PROSITE-ProRule" id="PRU00529"/>
    </source>
</evidence>
<dbReference type="PANTHER" id="PTHR13452:SF10">
    <property type="entry name" value="THUMP DOMAIN-CONTAINING PROTEIN 1"/>
    <property type="match status" value="1"/>
</dbReference>
<dbReference type="EMBL" id="HBUE01123073">
    <property type="protein sequence ID" value="CAG6493241.1"/>
    <property type="molecule type" value="Transcribed_RNA"/>
</dbReference>
<organism evidence="5">
    <name type="scientific">Culex pipiens</name>
    <name type="common">House mosquito</name>
    <dbReference type="NCBI Taxonomy" id="7175"/>
    <lineage>
        <taxon>Eukaryota</taxon>
        <taxon>Metazoa</taxon>
        <taxon>Ecdysozoa</taxon>
        <taxon>Arthropoda</taxon>
        <taxon>Hexapoda</taxon>
        <taxon>Insecta</taxon>
        <taxon>Pterygota</taxon>
        <taxon>Neoptera</taxon>
        <taxon>Endopterygota</taxon>
        <taxon>Diptera</taxon>
        <taxon>Nematocera</taxon>
        <taxon>Culicoidea</taxon>
        <taxon>Culicidae</taxon>
        <taxon>Culicinae</taxon>
        <taxon>Culicini</taxon>
        <taxon>Culex</taxon>
        <taxon>Culex</taxon>
    </lineage>
</organism>
<evidence type="ECO:0000313" key="5">
    <source>
        <dbReference type="EMBL" id="CAG6493241.1"/>
    </source>
</evidence>
<accession>A0A8D8G385</accession>
<dbReference type="InterPro" id="IPR040183">
    <property type="entry name" value="THUMPD1-like"/>
</dbReference>
<dbReference type="PANTHER" id="PTHR13452">
    <property type="entry name" value="THUMP DOMAIN CONTAINING PROTEIN 1-RELATED"/>
    <property type="match status" value="1"/>
</dbReference>
<proteinExistence type="inferred from homology"/>
<evidence type="ECO:0000256" key="3">
    <source>
        <dbReference type="SAM" id="MobiDB-lite"/>
    </source>
</evidence>
<sequence length="348" mass="39311">MATDAKRPRMDATKQQHNKGKTDKRNYYAKAADYHRKKPAYLEAGQRGFMVTCNMRERDCTRDAFRLLNEYADDLYGKVGESKEQPAEEGAAEEDEEEDISVQVQKQAEAAKSEKKKFRFESVDTGAKNVCFITTVLEDPTELALKILRDAAETKKQKSRYILRLMPIEVVTKANLKDIMDGAGKLFDRYFLKEPKTFAIIFNRRFNNGLDRESTINALAEMISAKNRGNKANLKHPELAVIVEVIKGLTLISVVPQFSELRKYNLMEICTRKDEDAKSQESIGAEKTEEQNGEESEEKVVAEEGEEKEAAKGEEGSQKEPEPAALAKDGQEPEDEAAPKEEEAKSEQ</sequence>
<feature type="region of interest" description="Disordered" evidence="3">
    <location>
        <begin position="78"/>
        <end position="99"/>
    </location>
</feature>
<dbReference type="Gene3D" id="3.30.2300.10">
    <property type="entry name" value="THUMP superfamily"/>
    <property type="match status" value="1"/>
</dbReference>
<dbReference type="GO" id="GO:0006400">
    <property type="term" value="P:tRNA modification"/>
    <property type="evidence" value="ECO:0007669"/>
    <property type="project" value="InterPro"/>
</dbReference>